<feature type="transmembrane region" description="Helical" evidence="2">
    <location>
        <begin position="196"/>
        <end position="218"/>
    </location>
</feature>
<dbReference type="AlphaFoldDB" id="A0A194W233"/>
<evidence type="ECO:0000313" key="3">
    <source>
        <dbReference type="EMBL" id="KUI70153.1"/>
    </source>
</evidence>
<sequence>MAKIKKRTDELSAQQRTHHQEHHQGEKGQHIRTSHPLQSRQMPTAERQIDERLPLMTGSRGWQGPVLLIILICGIGLASIASVAGLFYLMAGVVKGRFSTTAAMTQAPTFKPGVPAPATPGFFPWAGNLTGFARTQGYASYMHDLAGSLIHKAISRWHLGESLSNKTTASFPNPAPGHKSLSRVDWLEVCFKYAPFGAYATLLLFMMMAVGPEVVDLVDKMRAQNTEKQHRTEGRICKPSLGPLDSPLQANSTVPRKYPLYHEEGPDAKFREHIAIFNGLKFNKAKTHKLLQYLEKWDKVDYIRVNEDLSSLQIMKGCVLVSFASKAAWCRATLRYNGLDGKMPLKFEGKTIRMMPLEEYTPRETPTRSLTGDIAYYVSQAIVLCVLVWIATTVIIAPARTSGKLFDHP</sequence>
<feature type="transmembrane region" description="Helical" evidence="2">
    <location>
        <begin position="66"/>
        <end position="91"/>
    </location>
</feature>
<accession>A0A194W233</accession>
<dbReference type="EMBL" id="CM003103">
    <property type="protein sequence ID" value="KUI70153.1"/>
    <property type="molecule type" value="Genomic_DNA"/>
</dbReference>
<reference evidence="3" key="1">
    <citation type="submission" date="2014-12" db="EMBL/GenBank/DDBJ databases">
        <title>Genome Sequence of Valsa Canker Pathogens Uncovers a Specific Adaption of Colonization on Woody Bark.</title>
        <authorList>
            <person name="Yin Z."/>
            <person name="Liu H."/>
            <person name="Gao X."/>
            <person name="Li Z."/>
            <person name="Song N."/>
            <person name="Ke X."/>
            <person name="Dai Q."/>
            <person name="Wu Y."/>
            <person name="Sun Y."/>
            <person name="Xu J.-R."/>
            <person name="Kang Z.K."/>
            <person name="Wang L."/>
            <person name="Huang L."/>
        </authorList>
    </citation>
    <scope>NUCLEOTIDE SEQUENCE [LARGE SCALE GENOMIC DNA]</scope>
    <source>
        <strain evidence="3">03-8</strain>
    </source>
</reference>
<evidence type="ECO:0000313" key="4">
    <source>
        <dbReference type="Proteomes" id="UP000078559"/>
    </source>
</evidence>
<keyword evidence="2" id="KW-0812">Transmembrane</keyword>
<gene>
    <name evidence="3" type="ORF">VM1G_06517</name>
</gene>
<keyword evidence="4" id="KW-1185">Reference proteome</keyword>
<proteinExistence type="predicted"/>
<dbReference type="OrthoDB" id="10623745at2759"/>
<dbReference type="Proteomes" id="UP000078559">
    <property type="component" value="Chromosome 6"/>
</dbReference>
<name>A0A194W233_CYTMA</name>
<keyword evidence="2" id="KW-0472">Membrane</keyword>
<organism evidence="3 4">
    <name type="scientific">Cytospora mali</name>
    <name type="common">Apple Valsa canker fungus</name>
    <name type="synonym">Valsa mali</name>
    <dbReference type="NCBI Taxonomy" id="578113"/>
    <lineage>
        <taxon>Eukaryota</taxon>
        <taxon>Fungi</taxon>
        <taxon>Dikarya</taxon>
        <taxon>Ascomycota</taxon>
        <taxon>Pezizomycotina</taxon>
        <taxon>Sordariomycetes</taxon>
        <taxon>Sordariomycetidae</taxon>
        <taxon>Diaporthales</taxon>
        <taxon>Cytosporaceae</taxon>
        <taxon>Cytospora</taxon>
    </lineage>
</organism>
<evidence type="ECO:0000256" key="2">
    <source>
        <dbReference type="SAM" id="Phobius"/>
    </source>
</evidence>
<feature type="transmembrane region" description="Helical" evidence="2">
    <location>
        <begin position="374"/>
        <end position="399"/>
    </location>
</feature>
<evidence type="ECO:0000256" key="1">
    <source>
        <dbReference type="SAM" id="MobiDB-lite"/>
    </source>
</evidence>
<feature type="region of interest" description="Disordered" evidence="1">
    <location>
        <begin position="1"/>
        <end position="41"/>
    </location>
</feature>
<keyword evidence="2" id="KW-1133">Transmembrane helix</keyword>
<protein>
    <submittedName>
        <fullName evidence="3">Uncharacterized protein</fullName>
    </submittedName>
</protein>